<evidence type="ECO:0000256" key="2">
    <source>
        <dbReference type="ARBA" id="ARBA00015257"/>
    </source>
</evidence>
<dbReference type="Pfam" id="PF00106">
    <property type="entry name" value="adh_short"/>
    <property type="match status" value="1"/>
</dbReference>
<dbReference type="SUPFAM" id="SSF51735">
    <property type="entry name" value="NAD(P)-binding Rossmann-fold domains"/>
    <property type="match status" value="1"/>
</dbReference>
<dbReference type="PRINTS" id="PR00080">
    <property type="entry name" value="SDRFAMILY"/>
</dbReference>
<evidence type="ECO:0000313" key="5">
    <source>
        <dbReference type="EMBL" id="SPP89354.1"/>
    </source>
</evidence>
<dbReference type="STRING" id="7266.A0A3B0K565"/>
<name>A0A3B0K565_DROGU</name>
<dbReference type="GO" id="GO:0016491">
    <property type="term" value="F:oxidoreductase activity"/>
    <property type="evidence" value="ECO:0007669"/>
    <property type="project" value="UniProtKB-KW"/>
</dbReference>
<dbReference type="PANTHER" id="PTHR44229">
    <property type="entry name" value="15-HYDROXYPROSTAGLANDIN DEHYDROGENASE [NAD(+)]"/>
    <property type="match status" value="1"/>
</dbReference>
<protein>
    <recommendedName>
        <fullName evidence="2">Alcohol dehydrogenase-related 31 kDa protein</fullName>
    </recommendedName>
</protein>
<evidence type="ECO:0000256" key="4">
    <source>
        <dbReference type="RuleBase" id="RU000363"/>
    </source>
</evidence>
<accession>A0A3B0K565</accession>
<reference evidence="6" key="1">
    <citation type="submission" date="2018-01" db="EMBL/GenBank/DDBJ databases">
        <authorList>
            <person name="Alioto T."/>
            <person name="Alioto T."/>
        </authorList>
    </citation>
    <scope>NUCLEOTIDE SEQUENCE [LARGE SCALE GENOMIC DNA]</scope>
</reference>
<proteinExistence type="inferred from homology"/>
<dbReference type="InterPro" id="IPR002347">
    <property type="entry name" value="SDR_fam"/>
</dbReference>
<evidence type="ECO:0000256" key="1">
    <source>
        <dbReference type="ARBA" id="ARBA00006484"/>
    </source>
</evidence>
<comment type="similarity">
    <text evidence="1 4">Belongs to the short-chain dehydrogenases/reductases (SDR) family.</text>
</comment>
<dbReference type="PRINTS" id="PR01170">
    <property type="entry name" value="ADHRELATED"/>
</dbReference>
<dbReference type="InterPro" id="IPR036291">
    <property type="entry name" value="NAD(P)-bd_dom_sf"/>
</dbReference>
<dbReference type="InterPro" id="IPR002427">
    <property type="entry name" value="ADH-rel"/>
</dbReference>
<keyword evidence="3" id="KW-0560">Oxidoreductase</keyword>
<dbReference type="PROSITE" id="PS00061">
    <property type="entry name" value="ADH_SHORT"/>
    <property type="match status" value="1"/>
</dbReference>
<sequence>MYDLTGKHVCYVADCGGIALETSKVLMTKNIAKLAVLQSVENQPAIAQLQSIKHSTQIFFWTFDVTMARQEMKKYFDEVMVQMDYIDVLINGATLCDERNIDATINTNLTGMMNTVATVLPYMDRKMGGSGGLIVNVTSVIGLDPSPVFCAYSASKFGVIGFTRSLADPLYYTQNGVAVMAVCCGPTKVFVDRELNAFLEYGQTFADRLRCAPCQSTASCGQNIVTAIERSENGQIWIADKGGLEMVTLHWYWHMADQFLSYMQSTDDDNQEQFVSGRR</sequence>
<dbReference type="AlphaFoldDB" id="A0A3B0K565"/>
<dbReference type="EMBL" id="OUUW01000020">
    <property type="protein sequence ID" value="SPP89354.1"/>
    <property type="molecule type" value="Genomic_DNA"/>
</dbReference>
<dbReference type="Proteomes" id="UP000268350">
    <property type="component" value="Unassembled WGS sequence"/>
</dbReference>
<dbReference type="Gene3D" id="3.40.50.720">
    <property type="entry name" value="NAD(P)-binding Rossmann-like Domain"/>
    <property type="match status" value="1"/>
</dbReference>
<evidence type="ECO:0000256" key="3">
    <source>
        <dbReference type="ARBA" id="ARBA00023002"/>
    </source>
</evidence>
<dbReference type="GO" id="GO:0005737">
    <property type="term" value="C:cytoplasm"/>
    <property type="evidence" value="ECO:0007669"/>
    <property type="project" value="TreeGrafter"/>
</dbReference>
<dbReference type="OMA" id="CDEQDID"/>
<gene>
    <name evidence="5" type="ORF">DGUA_6G020173</name>
</gene>
<dbReference type="PRINTS" id="PR01167">
    <property type="entry name" value="INSADHFAMILY"/>
</dbReference>
<dbReference type="PANTHER" id="PTHR44229:SF8">
    <property type="entry name" value="ALCOHOL DEHYDROGENASE-RELATED"/>
    <property type="match status" value="1"/>
</dbReference>
<keyword evidence="6" id="KW-1185">Reference proteome</keyword>
<organism evidence="5 6">
    <name type="scientific">Drosophila guanche</name>
    <name type="common">Fruit fly</name>
    <dbReference type="NCBI Taxonomy" id="7266"/>
    <lineage>
        <taxon>Eukaryota</taxon>
        <taxon>Metazoa</taxon>
        <taxon>Ecdysozoa</taxon>
        <taxon>Arthropoda</taxon>
        <taxon>Hexapoda</taxon>
        <taxon>Insecta</taxon>
        <taxon>Pterygota</taxon>
        <taxon>Neoptera</taxon>
        <taxon>Endopterygota</taxon>
        <taxon>Diptera</taxon>
        <taxon>Brachycera</taxon>
        <taxon>Muscomorpha</taxon>
        <taxon>Ephydroidea</taxon>
        <taxon>Drosophilidae</taxon>
        <taxon>Drosophila</taxon>
        <taxon>Sophophora</taxon>
    </lineage>
</organism>
<dbReference type="SMR" id="A0A3B0K565"/>
<evidence type="ECO:0000313" key="6">
    <source>
        <dbReference type="Proteomes" id="UP000268350"/>
    </source>
</evidence>
<dbReference type="InterPro" id="IPR020904">
    <property type="entry name" value="Sc_DH/Rdtase_CS"/>
</dbReference>
<dbReference type="CDD" id="cd05323">
    <property type="entry name" value="ADH_SDR_c_like"/>
    <property type="match status" value="1"/>
</dbReference>
<dbReference type="OrthoDB" id="417891at2759"/>